<evidence type="ECO:0000259" key="10">
    <source>
        <dbReference type="PROSITE" id="PS51677"/>
    </source>
</evidence>
<dbReference type="CDD" id="cd10951">
    <property type="entry name" value="CE4_ClCDA_like"/>
    <property type="match status" value="1"/>
</dbReference>
<evidence type="ECO:0000256" key="9">
    <source>
        <dbReference type="SAM" id="MobiDB-lite"/>
    </source>
</evidence>
<dbReference type="AlphaFoldDB" id="F4RX94"/>
<sequence>MLFFSNSLTIKLVKRQTDLSDQLSQDLSQLDPTSSTIPNPPSSSVSNTLTTNTKVPIYDICSMPQSFALTFDDGPSEFSAGLDTLLNSNGAKASFFVNGNNVGCIYDYAPVLIARFNAGHLIGSHTWSHIHLNSATYEEINQQLDLLEQALIKILGVKPRWFRPPYGEYNDLVLQVLAERGYKGLVLWTHATGDANSNPPSPDSIVQFYQSYGEKSNILNHEITSSTPQTVIPAVLPQLGEKFKLVTAPSCLNLSNDPKDWYQFVGTPSTKDASWTCSGTPSG</sequence>
<keyword evidence="3" id="KW-0472">Membrane</keyword>
<dbReference type="GO" id="GO:0098552">
    <property type="term" value="C:side of membrane"/>
    <property type="evidence" value="ECO:0007669"/>
    <property type="project" value="UniProtKB-KW"/>
</dbReference>
<dbReference type="PROSITE" id="PS51677">
    <property type="entry name" value="NODB"/>
    <property type="match status" value="1"/>
</dbReference>
<dbReference type="OrthoDB" id="2125469at2759"/>
<feature type="region of interest" description="Disordered" evidence="9">
    <location>
        <begin position="23"/>
        <end position="48"/>
    </location>
</feature>
<dbReference type="GO" id="GO:0016810">
    <property type="term" value="F:hydrolase activity, acting on carbon-nitrogen (but not peptide) bonds"/>
    <property type="evidence" value="ECO:0007669"/>
    <property type="project" value="InterPro"/>
</dbReference>
<dbReference type="VEuPathDB" id="FungiDB:MELLADRAFT_90537"/>
<evidence type="ECO:0000313" key="11">
    <source>
        <dbReference type="EMBL" id="EGG03026.1"/>
    </source>
</evidence>
<proteinExistence type="predicted"/>
<dbReference type="SUPFAM" id="SSF88713">
    <property type="entry name" value="Glycoside hydrolase/deacetylase"/>
    <property type="match status" value="1"/>
</dbReference>
<evidence type="ECO:0000256" key="6">
    <source>
        <dbReference type="ARBA" id="ARBA00022801"/>
    </source>
</evidence>
<evidence type="ECO:0000256" key="4">
    <source>
        <dbReference type="ARBA" id="ARBA00022723"/>
    </source>
</evidence>
<evidence type="ECO:0000256" key="1">
    <source>
        <dbReference type="ARBA" id="ARBA00001941"/>
    </source>
</evidence>
<gene>
    <name evidence="11" type="ORF">MELLADRAFT_90537</name>
</gene>
<evidence type="ECO:0000256" key="5">
    <source>
        <dbReference type="ARBA" id="ARBA00022729"/>
    </source>
</evidence>
<dbReference type="Proteomes" id="UP000001072">
    <property type="component" value="Unassembled WGS sequence"/>
</dbReference>
<dbReference type="InterPro" id="IPR002509">
    <property type="entry name" value="NODB_dom"/>
</dbReference>
<keyword evidence="12" id="KW-1185">Reference proteome</keyword>
<keyword evidence="6" id="KW-0378">Hydrolase</keyword>
<dbReference type="HOGENOM" id="CLU_021264_11_2_1"/>
<dbReference type="InterPro" id="IPR011330">
    <property type="entry name" value="Glyco_hydro/deAcase_b/a-brl"/>
</dbReference>
<dbReference type="RefSeq" id="XP_007413819.1">
    <property type="nucleotide sequence ID" value="XM_007413757.1"/>
</dbReference>
<evidence type="ECO:0000256" key="7">
    <source>
        <dbReference type="ARBA" id="ARBA00023277"/>
    </source>
</evidence>
<keyword evidence="4" id="KW-0479">Metal-binding</keyword>
<dbReference type="GO" id="GO:0005975">
    <property type="term" value="P:carbohydrate metabolic process"/>
    <property type="evidence" value="ECO:0007669"/>
    <property type="project" value="InterPro"/>
</dbReference>
<keyword evidence="3" id="KW-0325">Glycoprotein</keyword>
<accession>F4RX94</accession>
<name>F4RX94_MELLP</name>
<evidence type="ECO:0000313" key="12">
    <source>
        <dbReference type="Proteomes" id="UP000001072"/>
    </source>
</evidence>
<evidence type="ECO:0000256" key="8">
    <source>
        <dbReference type="ARBA" id="ARBA00023288"/>
    </source>
</evidence>
<dbReference type="GO" id="GO:0046872">
    <property type="term" value="F:metal ion binding"/>
    <property type="evidence" value="ECO:0007669"/>
    <property type="project" value="UniProtKB-KW"/>
</dbReference>
<evidence type="ECO:0000256" key="2">
    <source>
        <dbReference type="ARBA" id="ARBA00004609"/>
    </source>
</evidence>
<evidence type="ECO:0000256" key="3">
    <source>
        <dbReference type="ARBA" id="ARBA00022622"/>
    </source>
</evidence>
<feature type="domain" description="NodB homology" evidence="10">
    <location>
        <begin position="65"/>
        <end position="255"/>
    </location>
</feature>
<comment type="subcellular location">
    <subcellularLocation>
        <location evidence="2">Cell membrane</location>
        <topology evidence="2">Lipid-anchor</topology>
        <topology evidence="2">GPI-anchor</topology>
    </subcellularLocation>
</comment>
<organism evidence="12">
    <name type="scientific">Melampsora larici-populina (strain 98AG31 / pathotype 3-4-7)</name>
    <name type="common">Poplar leaf rust fungus</name>
    <dbReference type="NCBI Taxonomy" id="747676"/>
    <lineage>
        <taxon>Eukaryota</taxon>
        <taxon>Fungi</taxon>
        <taxon>Dikarya</taxon>
        <taxon>Basidiomycota</taxon>
        <taxon>Pucciniomycotina</taxon>
        <taxon>Pucciniomycetes</taxon>
        <taxon>Pucciniales</taxon>
        <taxon>Melampsoraceae</taxon>
        <taxon>Melampsora</taxon>
    </lineage>
</organism>
<dbReference type="Pfam" id="PF01522">
    <property type="entry name" value="Polysacc_deac_1"/>
    <property type="match status" value="1"/>
</dbReference>
<dbReference type="STRING" id="747676.F4RX94"/>
<dbReference type="eggNOG" id="ENOG502S2CW">
    <property type="taxonomic scope" value="Eukaryota"/>
</dbReference>
<dbReference type="InParanoid" id="F4RX94"/>
<dbReference type="GO" id="GO:0005886">
    <property type="term" value="C:plasma membrane"/>
    <property type="evidence" value="ECO:0007669"/>
    <property type="project" value="UniProtKB-SubCell"/>
</dbReference>
<dbReference type="KEGG" id="mlr:MELLADRAFT_90537"/>
<dbReference type="GeneID" id="18935610"/>
<comment type="cofactor">
    <cofactor evidence="1">
        <name>Co(2+)</name>
        <dbReference type="ChEBI" id="CHEBI:48828"/>
    </cofactor>
</comment>
<dbReference type="PANTHER" id="PTHR46471:SF2">
    <property type="entry name" value="CHITIN DEACETYLASE-RELATED"/>
    <property type="match status" value="1"/>
</dbReference>
<dbReference type="Gene3D" id="3.20.20.370">
    <property type="entry name" value="Glycoside hydrolase/deacetylase"/>
    <property type="match status" value="1"/>
</dbReference>
<dbReference type="PANTHER" id="PTHR46471">
    <property type="entry name" value="CHITIN DEACETYLASE"/>
    <property type="match status" value="1"/>
</dbReference>
<keyword evidence="8" id="KW-0449">Lipoprotein</keyword>
<keyword evidence="7" id="KW-0119">Carbohydrate metabolism</keyword>
<dbReference type="EMBL" id="GL883127">
    <property type="protein sequence ID" value="EGG03026.1"/>
    <property type="molecule type" value="Genomic_DNA"/>
</dbReference>
<keyword evidence="5" id="KW-0732">Signal</keyword>
<keyword evidence="3" id="KW-0336">GPI-anchor</keyword>
<reference evidence="12" key="1">
    <citation type="journal article" date="2011" name="Proc. Natl. Acad. Sci. U.S.A.">
        <title>Obligate biotrophy features unraveled by the genomic analysis of rust fungi.</title>
        <authorList>
            <person name="Duplessis S."/>
            <person name="Cuomo C.A."/>
            <person name="Lin Y.-C."/>
            <person name="Aerts A."/>
            <person name="Tisserant E."/>
            <person name="Veneault-Fourrey C."/>
            <person name="Joly D.L."/>
            <person name="Hacquard S."/>
            <person name="Amselem J."/>
            <person name="Cantarel B.L."/>
            <person name="Chiu R."/>
            <person name="Coutinho P.M."/>
            <person name="Feau N."/>
            <person name="Field M."/>
            <person name="Frey P."/>
            <person name="Gelhaye E."/>
            <person name="Goldberg J."/>
            <person name="Grabherr M.G."/>
            <person name="Kodira C.D."/>
            <person name="Kohler A."/>
            <person name="Kuees U."/>
            <person name="Lindquist E.A."/>
            <person name="Lucas S.M."/>
            <person name="Mago R."/>
            <person name="Mauceli E."/>
            <person name="Morin E."/>
            <person name="Murat C."/>
            <person name="Pangilinan J.L."/>
            <person name="Park R."/>
            <person name="Pearson M."/>
            <person name="Quesneville H."/>
            <person name="Rouhier N."/>
            <person name="Sakthikumar S."/>
            <person name="Salamov A.A."/>
            <person name="Schmutz J."/>
            <person name="Selles B."/>
            <person name="Shapiro H."/>
            <person name="Tanguay P."/>
            <person name="Tuskan G.A."/>
            <person name="Henrissat B."/>
            <person name="Van de Peer Y."/>
            <person name="Rouze P."/>
            <person name="Ellis J.G."/>
            <person name="Dodds P.N."/>
            <person name="Schein J.E."/>
            <person name="Zhong S."/>
            <person name="Hamelin R.C."/>
            <person name="Grigoriev I.V."/>
            <person name="Szabo L.J."/>
            <person name="Martin F."/>
        </authorList>
    </citation>
    <scope>NUCLEOTIDE SEQUENCE [LARGE SCALE GENOMIC DNA]</scope>
    <source>
        <strain evidence="12">98AG31 / pathotype 3-4-7</strain>
    </source>
</reference>
<protein>
    <submittedName>
        <fullName evidence="11">Family 4 carbohydrate esterase</fullName>
    </submittedName>
</protein>